<dbReference type="Gene3D" id="2.130.10.10">
    <property type="entry name" value="YVTN repeat-like/Quinoprotein amine dehydrogenase"/>
    <property type="match status" value="1"/>
</dbReference>
<comment type="caution">
    <text evidence="2">The sequence shown here is derived from an EMBL/GenBank/DDBJ whole genome shotgun (WGS) entry which is preliminary data.</text>
</comment>
<keyword evidence="1" id="KW-0812">Transmembrane</keyword>
<evidence type="ECO:0000313" key="3">
    <source>
        <dbReference type="Proteomes" id="UP001595851"/>
    </source>
</evidence>
<evidence type="ECO:0000313" key="2">
    <source>
        <dbReference type="EMBL" id="MFC4011377.1"/>
    </source>
</evidence>
<gene>
    <name evidence="2" type="ORF">ACFOY2_29400</name>
</gene>
<dbReference type="RefSeq" id="WP_379531335.1">
    <property type="nucleotide sequence ID" value="NZ_JBHSBI010000016.1"/>
</dbReference>
<evidence type="ECO:0008006" key="4">
    <source>
        <dbReference type="Google" id="ProtNLM"/>
    </source>
</evidence>
<feature type="transmembrane region" description="Helical" evidence="1">
    <location>
        <begin position="36"/>
        <end position="57"/>
    </location>
</feature>
<accession>A0ABV8GFD5</accession>
<sequence>MTRLREALKDIAEEAPLVHLADVAVKGHRRRRRATVALAAVSTVVVLGVATAGVSVVTASRDMVRDADALAPSAMSDTVSDLPAGAVGVLSHAYQTNCIIKKEERKADCGKVEWRVVTREGKTYRLAEALVRTKKNQGTPIALSRDGRMVAYYSREAQTYVVRDLVSGTEVTSPVKLKEERFGLAAMLVLSDDGRHLVFDPSEGTKDPGLVIDMKTGATLWVPGVYEPISVKGGVVELVRYVKTDLLLMPVTGGGQPVNFKGPYIFFSELAPDGRTVVAVKWTRDNRFDELSLLDVKSGQVKRKVPIKGLPKGAGYSSTELWRSASEIVITTLGKGGRRAYAIDVNTGRAQFVTDYKDGGKGNLVLPGTASQ</sequence>
<dbReference type="InterPro" id="IPR015943">
    <property type="entry name" value="WD40/YVTN_repeat-like_dom_sf"/>
</dbReference>
<dbReference type="InterPro" id="IPR011044">
    <property type="entry name" value="Quino_amine_DH_bsu"/>
</dbReference>
<reference evidence="3" key="1">
    <citation type="journal article" date="2019" name="Int. J. Syst. Evol. Microbiol.">
        <title>The Global Catalogue of Microorganisms (GCM) 10K type strain sequencing project: providing services to taxonomists for standard genome sequencing and annotation.</title>
        <authorList>
            <consortium name="The Broad Institute Genomics Platform"/>
            <consortium name="The Broad Institute Genome Sequencing Center for Infectious Disease"/>
            <person name="Wu L."/>
            <person name="Ma J."/>
        </authorList>
    </citation>
    <scope>NUCLEOTIDE SEQUENCE [LARGE SCALE GENOMIC DNA]</scope>
    <source>
        <strain evidence="3">TBRC 1276</strain>
    </source>
</reference>
<proteinExistence type="predicted"/>
<keyword evidence="1" id="KW-0472">Membrane</keyword>
<organism evidence="2 3">
    <name type="scientific">Nonomuraea purpurea</name>
    <dbReference type="NCBI Taxonomy" id="1849276"/>
    <lineage>
        <taxon>Bacteria</taxon>
        <taxon>Bacillati</taxon>
        <taxon>Actinomycetota</taxon>
        <taxon>Actinomycetes</taxon>
        <taxon>Streptosporangiales</taxon>
        <taxon>Streptosporangiaceae</taxon>
        <taxon>Nonomuraea</taxon>
    </lineage>
</organism>
<keyword evidence="3" id="KW-1185">Reference proteome</keyword>
<evidence type="ECO:0000256" key="1">
    <source>
        <dbReference type="SAM" id="Phobius"/>
    </source>
</evidence>
<name>A0ABV8GFD5_9ACTN</name>
<keyword evidence="1" id="KW-1133">Transmembrane helix</keyword>
<dbReference type="Proteomes" id="UP001595851">
    <property type="component" value="Unassembled WGS sequence"/>
</dbReference>
<protein>
    <recommendedName>
        <fullName evidence="4">WD40 repeat domain-containing protein</fullName>
    </recommendedName>
</protein>
<dbReference type="EMBL" id="JBHSBI010000016">
    <property type="protein sequence ID" value="MFC4011377.1"/>
    <property type="molecule type" value="Genomic_DNA"/>
</dbReference>
<dbReference type="SUPFAM" id="SSF50969">
    <property type="entry name" value="YVTN repeat-like/Quinoprotein amine dehydrogenase"/>
    <property type="match status" value="1"/>
</dbReference>